<keyword evidence="2" id="KW-0614">Plasmid</keyword>
<dbReference type="OrthoDB" id="4868427at2"/>
<dbReference type="Proteomes" id="UP000007842">
    <property type="component" value="Plasmid pSCATT"/>
</dbReference>
<dbReference type="KEGG" id="sct:SCAT_p1574"/>
<evidence type="ECO:0000313" key="2">
    <source>
        <dbReference type="EMBL" id="AEW98344.1"/>
    </source>
</evidence>
<feature type="transmembrane region" description="Helical" evidence="1">
    <location>
        <begin position="30"/>
        <end position="56"/>
    </location>
</feature>
<geneLocation type="plasmid" evidence="2 3">
    <name>pSCATT</name>
</geneLocation>
<feature type="transmembrane region" description="Helical" evidence="1">
    <location>
        <begin position="76"/>
        <end position="98"/>
    </location>
</feature>
<evidence type="ECO:0000313" key="3">
    <source>
        <dbReference type="Proteomes" id="UP000007842"/>
    </source>
</evidence>
<gene>
    <name evidence="2" type="ordered locus">SCATT_p01510</name>
</gene>
<proteinExistence type="predicted"/>
<protein>
    <submittedName>
        <fullName evidence="2">Uncharacterized protein</fullName>
    </submittedName>
</protein>
<reference evidence="3" key="1">
    <citation type="submission" date="2011-12" db="EMBL/GenBank/DDBJ databases">
        <title>Complete genome sequence of Streptomyces cattleya strain DSM 46488.</title>
        <authorList>
            <person name="Ou H.-Y."/>
            <person name="Li P."/>
            <person name="Zhao C."/>
            <person name="O'Hagan D."/>
            <person name="Deng Z."/>
        </authorList>
    </citation>
    <scope>NUCLEOTIDE SEQUENCE [LARGE SCALE GENOMIC DNA]</scope>
    <source>
        <strain evidence="3">ATCC 35852 / DSM 46488 / JCM 4925 / NBRC 14057 / NRRL 8057</strain>
        <plasmid evidence="3">Plasmid pSCATT</plasmid>
    </source>
</reference>
<sequence>MTGPADYRGYPGYDERRESGRRPTVAAGRLWATGVATAAVAALAAVVVTLLVRGVFGVAVFAPRHAGAWGDATTGYLAAVSAGAALVATGLLHLLLVTTAEPRRFFVCITSLVTVAMMLLPFANGLGLAAEFGTAAVYLAVGAAVTGLLSAAAGSVV</sequence>
<feature type="transmembrane region" description="Helical" evidence="1">
    <location>
        <begin position="135"/>
        <end position="156"/>
    </location>
</feature>
<accession>G8XEG2</accession>
<dbReference type="HOGENOM" id="CLU_117498_0_0_11"/>
<keyword evidence="1" id="KW-0812">Transmembrane</keyword>
<keyword evidence="1" id="KW-0472">Membrane</keyword>
<keyword evidence="3" id="KW-1185">Reference proteome</keyword>
<dbReference type="InterPro" id="IPR045713">
    <property type="entry name" value="DUF6069"/>
</dbReference>
<dbReference type="RefSeq" id="WP_014152021.1">
    <property type="nucleotide sequence ID" value="NC_016113.1"/>
</dbReference>
<dbReference type="Pfam" id="PF19545">
    <property type="entry name" value="DUF6069"/>
    <property type="match status" value="1"/>
</dbReference>
<name>F8JL75_STREN</name>
<dbReference type="PATRIC" id="fig|1003195.11.peg.1527"/>
<evidence type="ECO:0000256" key="1">
    <source>
        <dbReference type="SAM" id="Phobius"/>
    </source>
</evidence>
<keyword evidence="1" id="KW-1133">Transmembrane helix</keyword>
<dbReference type="EMBL" id="CP003229">
    <property type="protein sequence ID" value="AEW98344.1"/>
    <property type="molecule type" value="Genomic_DNA"/>
</dbReference>
<dbReference type="AlphaFoldDB" id="F8JL75"/>
<organism evidence="2 3">
    <name type="scientific">Streptantibioticus cattleyicolor (strain ATCC 35852 / DSM 46488 / JCM 4925 / NBRC 14057 / NRRL 8057)</name>
    <name type="common">Streptomyces cattleya</name>
    <dbReference type="NCBI Taxonomy" id="1003195"/>
    <lineage>
        <taxon>Bacteria</taxon>
        <taxon>Bacillati</taxon>
        <taxon>Actinomycetota</taxon>
        <taxon>Actinomycetes</taxon>
        <taxon>Kitasatosporales</taxon>
        <taxon>Streptomycetaceae</taxon>
        <taxon>Streptantibioticus</taxon>
    </lineage>
</organism>
<dbReference type="KEGG" id="scy:SCATT_p01510"/>
<feature type="transmembrane region" description="Helical" evidence="1">
    <location>
        <begin position="105"/>
        <end position="123"/>
    </location>
</feature>
<accession>F8JL75</accession>